<evidence type="ECO:0000256" key="18">
    <source>
        <dbReference type="ARBA" id="ARBA00023034"/>
    </source>
</evidence>
<evidence type="ECO:0000256" key="11">
    <source>
        <dbReference type="ARBA" id="ARBA00022723"/>
    </source>
</evidence>
<keyword evidence="12" id="KW-0677">Repeat</keyword>
<keyword evidence="19" id="KW-1015">Disulfide bond</keyword>
<gene>
    <name evidence="30" type="primary">OBSL1</name>
</gene>
<evidence type="ECO:0000256" key="8">
    <source>
        <dbReference type="ARBA" id="ARBA00022527"/>
    </source>
</evidence>
<dbReference type="Gene3D" id="2.60.40.10">
    <property type="entry name" value="Immunoglobulins"/>
    <property type="match status" value="20"/>
</dbReference>
<evidence type="ECO:0000256" key="15">
    <source>
        <dbReference type="ARBA" id="ARBA00022840"/>
    </source>
</evidence>
<evidence type="ECO:0000256" key="6">
    <source>
        <dbReference type="ARBA" id="ARBA00012513"/>
    </source>
</evidence>
<dbReference type="InterPro" id="IPR013098">
    <property type="entry name" value="Ig_I-set"/>
</dbReference>
<evidence type="ECO:0000256" key="1">
    <source>
        <dbReference type="ARBA" id="ARBA00001946"/>
    </source>
</evidence>
<dbReference type="PANTHER" id="PTHR35971">
    <property type="entry name" value="SI:DKEY-31G6.6"/>
    <property type="match status" value="1"/>
</dbReference>
<keyword evidence="17" id="KW-0112">Calmodulin-binding</keyword>
<name>A0A674IMP5_9SAUR</name>
<keyword evidence="15" id="KW-0067">ATP-binding</keyword>
<evidence type="ECO:0000256" key="24">
    <source>
        <dbReference type="ARBA" id="ARBA00057297"/>
    </source>
</evidence>
<dbReference type="InterPro" id="IPR036116">
    <property type="entry name" value="FN3_sf"/>
</dbReference>
<keyword evidence="14" id="KW-0418">Kinase</keyword>
<feature type="domain" description="Ig-like" evidence="28">
    <location>
        <begin position="845"/>
        <end position="932"/>
    </location>
</feature>
<feature type="domain" description="Ig-like" evidence="28">
    <location>
        <begin position="1750"/>
        <end position="1824"/>
    </location>
</feature>
<dbReference type="GO" id="GO:0005516">
    <property type="term" value="F:calmodulin binding"/>
    <property type="evidence" value="ECO:0007669"/>
    <property type="project" value="UniProtKB-KW"/>
</dbReference>
<evidence type="ECO:0000256" key="27">
    <source>
        <dbReference type="SAM" id="MobiDB-lite"/>
    </source>
</evidence>
<dbReference type="FunFam" id="2.60.40.10:FF:000211">
    <property type="entry name" value="Obscurin-like protein 1"/>
    <property type="match status" value="3"/>
</dbReference>
<comment type="subunit">
    <text evidence="25">Component of the 3M complex, composed of core components CUL7, CCDC8 and OBSL1. Interacts with CCDC8. Interacts with CUL7; the interaction is direct. Interacts with FBXW8. Interacts (via N-terminal Ig-like domain) with TTN/titin (via C-terminal Ig-like domain); the interaction is direct.</text>
</comment>
<comment type="function">
    <text evidence="24">Core component of the 3M complex, a complex required to regulate microtubule dynamics and genome integrity. It is unclear how the 3M complex regulates microtubules, it could act by controlling the level of a microtubule stabilizer. Acts as a regulator of the Cul7-RING(FBXW8) ubiquitin-protein ligase, playing a critical role in the ubiquitin ligase pathway that regulates Golgi morphogenesis and dendrite patterning in brain. Required to localize CUL7 to the Golgi apparatus in neurons.</text>
</comment>
<dbReference type="FunFam" id="2.60.40.10:FF:000148">
    <property type="entry name" value="titin isoform X1"/>
    <property type="match status" value="1"/>
</dbReference>
<dbReference type="GO" id="GO:0007088">
    <property type="term" value="P:regulation of mitotic nuclear division"/>
    <property type="evidence" value="ECO:0007669"/>
    <property type="project" value="Ensembl"/>
</dbReference>
<evidence type="ECO:0000256" key="5">
    <source>
        <dbReference type="ARBA" id="ARBA00006692"/>
    </source>
</evidence>
<dbReference type="GO" id="GO:0005524">
    <property type="term" value="F:ATP binding"/>
    <property type="evidence" value="ECO:0007669"/>
    <property type="project" value="UniProtKB-KW"/>
</dbReference>
<keyword evidence="18" id="KW-0333">Golgi apparatus</keyword>
<dbReference type="FunFam" id="2.60.40.10:FF:000464">
    <property type="entry name" value="Putative obscurin-like protein 1"/>
    <property type="match status" value="1"/>
</dbReference>
<feature type="domain" description="Ig-like" evidence="28">
    <location>
        <begin position="936"/>
        <end position="1025"/>
    </location>
</feature>
<dbReference type="InterPro" id="IPR003599">
    <property type="entry name" value="Ig_sub"/>
</dbReference>
<dbReference type="FunFam" id="2.60.40.10:FF:000393">
    <property type="entry name" value="Putative obscurin-like protein 1"/>
    <property type="match status" value="1"/>
</dbReference>
<feature type="domain" description="Fibronectin type-III" evidence="29">
    <location>
        <begin position="484"/>
        <end position="583"/>
    </location>
</feature>
<comment type="subcellular location">
    <subcellularLocation>
        <location evidence="4">Cytoplasm</location>
        <location evidence="4">Perinuclear region</location>
    </subcellularLocation>
    <subcellularLocation>
        <location evidence="3">Golgi apparatus</location>
    </subcellularLocation>
    <subcellularLocation>
        <location evidence="2">Nucleus</location>
    </subcellularLocation>
</comment>
<comment type="cofactor">
    <cofactor evidence="1">
        <name>Mg(2+)</name>
        <dbReference type="ChEBI" id="CHEBI:18420"/>
    </cofactor>
</comment>
<evidence type="ECO:0000256" key="25">
    <source>
        <dbReference type="ARBA" id="ARBA00063153"/>
    </source>
</evidence>
<dbReference type="FunFam" id="2.60.40.10:FF:001084">
    <property type="entry name" value="obscurin-like isoform X3"/>
    <property type="match status" value="1"/>
</dbReference>
<dbReference type="PROSITE" id="PS50835">
    <property type="entry name" value="IG_LIKE"/>
    <property type="match status" value="14"/>
</dbReference>
<evidence type="ECO:0000256" key="20">
    <source>
        <dbReference type="ARBA" id="ARBA00023242"/>
    </source>
</evidence>
<dbReference type="InterPro" id="IPR036179">
    <property type="entry name" value="Ig-like_dom_sf"/>
</dbReference>
<feature type="domain" description="Ig-like" evidence="28">
    <location>
        <begin position="305"/>
        <end position="389"/>
    </location>
</feature>
<dbReference type="FunFam" id="2.60.40.10:FF:000502">
    <property type="entry name" value="obscurin-like protein 1 isoform X2"/>
    <property type="match status" value="1"/>
</dbReference>
<evidence type="ECO:0000259" key="29">
    <source>
        <dbReference type="PROSITE" id="PS50853"/>
    </source>
</evidence>
<evidence type="ECO:0000256" key="17">
    <source>
        <dbReference type="ARBA" id="ARBA00022860"/>
    </source>
</evidence>
<dbReference type="GO" id="GO:0048471">
    <property type="term" value="C:perinuclear region of cytoplasm"/>
    <property type="evidence" value="ECO:0007669"/>
    <property type="project" value="UniProtKB-SubCell"/>
</dbReference>
<keyword evidence="11" id="KW-0479">Metal-binding</keyword>
<feature type="domain" description="Ig-like" evidence="28">
    <location>
        <begin position="1303"/>
        <end position="1478"/>
    </location>
</feature>
<evidence type="ECO:0000256" key="23">
    <source>
        <dbReference type="ARBA" id="ARBA00048679"/>
    </source>
</evidence>
<dbReference type="GO" id="GO:0000226">
    <property type="term" value="P:microtubule cytoskeleton organization"/>
    <property type="evidence" value="ECO:0007669"/>
    <property type="project" value="Ensembl"/>
</dbReference>
<evidence type="ECO:0000256" key="7">
    <source>
        <dbReference type="ARBA" id="ARBA00022490"/>
    </source>
</evidence>
<sequence length="2072" mass="226472">VFAPKMDVFGGAPRFLAYPRTFTVQSGADAVLKCQIAGDPRPSIIWEKDKSPIALLGRFQVEAEGTVYSLSISQVTPADSGQYVCKAKNAIGETYAAATLKVEARELQQEGHPEDVPPVFLSKPLSWQVCRGEDVMFTCRVSGQPSPVLQWEKDGRQLSDLFESSHFSVGKEPEDWHFLKIFGARPPDGGVYVCRARNRSGEALAAAVLLVDPMAPKAFAVSEGKHAKFRCYVTGKPKPEIVWKKDGKVVAPDRRHLVYEDREGYFILKVLYCKARDQGLYICTASNTAGQTLSAVQLHVREHRVRFQLQLEDVEVQECEDAVLECKVPQETIPTAWYLEDKQLQPSHKYVIEEQGLVRRLTIRDARADDDGIYLCEMKDKGRSIAEVSVRGAIVKRLPRKLDVMEGENAAFCVETRDAVEGIRWSRNGLELRETPCTVLKSFGKTHLLVLVHVTREDAGVISFSVGESQTSAQLRIKCAKRVPPSAPVAAEMSTDRSNAALLTWCPGPDVHRTPPSSYVLERQEASTAEWVQCLTTDLASMVEVLGDSVPAEADYCFRICAVNKYGRSRPVEFPGSVHLVPVACVRRALKDVQVQGGQDAQFSLELSASVAGSWFLNGAKLEEGEEGQRYCIKRSGTEHSLLLRGVRLAESGAEVKFESSGVRDSATLQVQEPPMRIVSSNEDAAHTYLASERVVLVCELSRANGPVQWYKDGVEVEEGEHLLLEHEGPHRRLVIPSARPQDTGEFVCDAGGDSVFYNISVTEPPVRIVSSNEDAAHTYLALERVVLACELSHANGPVQWYKDGVEVEEGEHLLLECEGPHHRLVIPSARPQDTGEFVCDAGEPPVRIVSSNEDAAHTYLASERVVLACELSRADGPVQWYKDGVEVEEGEHLLLECEGPHHRLVIPSARPQDTGEFVCDAGGDSVFYNISVTEPPVRIVSSNEDAAHTYLASERVVLACELSRADGLVQWYKDGVEVEEGEHLLLECEGPHHRLIIPSAWPQDTGEFVCDAGGDSVFYNITVTEPAVRILRPQERSLELQALALQRLELRCELSRADAQVCWFKDGLEVDETENLLLRAEGAQRWLIVPQARAEDAGEYICETRDESVSFDVRVSEPPVKILQPRRAPPTLKAVMGETVTLACELSRGNVPVQWVKDGTRLEAGGSLILEEEGAHRRLVIPAAGVEHSGKYVCDAADDTRTFTVQVCDPPVTILGRGELQTHRRCLAAEDLVLEVTLSHAHGEVKWYKDGEKLQDTGRVRLEEDGARHALVILGMESKDAGEYLCDSHDDSLIFCVAVEVPRVVEIISELHNLTVLEGDDATFKCLVSPDDVALTWQLNGQAVTTCERLVVTRNGLCHALTIRQCQLGDAGTVTARAEGLVSTARLSVQEAQVLFVRKLQDVVAEALQDVLLEVELSREAGEVQWLKQGVLIQPGSKYQFQEAGHRRGLTIRSLSPSDRGTYRCESLHDRTQAKLSVAPRKVSVRKPLSDVETFEKETATFQLELSHADVPGVWTRDGIRVKPSRTCRVSATGCVHSLTLLGLTLEDSGTVTFTSDTLRSSARLTVREPPVAMVKAPRDVGVPETGAASFECELSRPIAEVKWYKDGTALQAGPKCRIYSVGRRRLLQLSHCSLDDAGEYTCDAGDCRASAMLRVYERQVQIVQELADVRVRENENAVFTCQVSHEDVKGEWFRGGEKIKVTSTVKIRQEGPRHFLLICNVRPEDAGCIRFVAKAAASEASLQVEALPIRIIKPLRDKTALARHKATLECTVSQARGRVRWFRGDTEIFASDKYEICNLDCYRTLIIHGVGPEDEASYTCDAFDDRSTARLLVEGEAQGVLGTGPGGGGVAPFVGLGITGRCMGQAGRRLQVLRGLQNVAVVAPTEARLECEVSAPLNGEVLGAGTCVGGERGPGARAGAVPDLTQHEWGAAGLRRQCLCQGPAPRARYVCPSCVHGPSTHQGCAWQPGQPVTRLGVRRCHGASDCPGSITAMGPPPRLGSVSAAGPLHASPGVNHCAEGPLVPAQDPSLPRGPSPPSRGPWPRQVMVGGGLWMGVGLEPAPLGGVSGAP</sequence>
<feature type="domain" description="Ig-like" evidence="28">
    <location>
        <begin position="213"/>
        <end position="294"/>
    </location>
</feature>
<dbReference type="InterPro" id="IPR052385">
    <property type="entry name" value="Obscurin/Obscurin-like_Reg"/>
</dbReference>
<feature type="compositionally biased region" description="Pro residues" evidence="27">
    <location>
        <begin position="2033"/>
        <end position="2042"/>
    </location>
</feature>
<dbReference type="GO" id="GO:0004674">
    <property type="term" value="F:protein serine/threonine kinase activity"/>
    <property type="evidence" value="ECO:0007669"/>
    <property type="project" value="UniProtKB-KW"/>
</dbReference>
<dbReference type="PROSITE" id="PS00290">
    <property type="entry name" value="IG_MHC"/>
    <property type="match status" value="1"/>
</dbReference>
<evidence type="ECO:0000313" key="31">
    <source>
        <dbReference type="Proteomes" id="UP000472274"/>
    </source>
</evidence>
<dbReference type="GO" id="GO:0005813">
    <property type="term" value="C:centrosome"/>
    <property type="evidence" value="ECO:0007669"/>
    <property type="project" value="Ensembl"/>
</dbReference>
<dbReference type="GO" id="GO:0034067">
    <property type="term" value="P:protein localization to Golgi apparatus"/>
    <property type="evidence" value="ECO:0007669"/>
    <property type="project" value="Ensembl"/>
</dbReference>
<protein>
    <recommendedName>
        <fullName evidence="26">Obscurin-like protein 1</fullName>
        <ecNumber evidence="6">2.7.11.1</ecNumber>
    </recommendedName>
</protein>
<evidence type="ECO:0000256" key="13">
    <source>
        <dbReference type="ARBA" id="ARBA00022741"/>
    </source>
</evidence>
<comment type="catalytic activity">
    <reaction evidence="23">
        <text>L-seryl-[protein] + ATP = O-phospho-L-seryl-[protein] + ADP + H(+)</text>
        <dbReference type="Rhea" id="RHEA:17989"/>
        <dbReference type="Rhea" id="RHEA-COMP:9863"/>
        <dbReference type="Rhea" id="RHEA-COMP:11604"/>
        <dbReference type="ChEBI" id="CHEBI:15378"/>
        <dbReference type="ChEBI" id="CHEBI:29999"/>
        <dbReference type="ChEBI" id="CHEBI:30616"/>
        <dbReference type="ChEBI" id="CHEBI:83421"/>
        <dbReference type="ChEBI" id="CHEBI:456216"/>
        <dbReference type="EC" id="2.7.11.1"/>
    </reaction>
</comment>
<dbReference type="GO" id="GO:0005794">
    <property type="term" value="C:Golgi apparatus"/>
    <property type="evidence" value="ECO:0007669"/>
    <property type="project" value="UniProtKB-SubCell"/>
</dbReference>
<keyword evidence="16" id="KW-0460">Magnesium</keyword>
<dbReference type="SUPFAM" id="SSF49265">
    <property type="entry name" value="Fibronectin type III"/>
    <property type="match status" value="1"/>
</dbReference>
<dbReference type="Pfam" id="PF07679">
    <property type="entry name" value="I-set"/>
    <property type="match status" value="16"/>
</dbReference>
<comment type="catalytic activity">
    <reaction evidence="22">
        <text>L-threonyl-[protein] + ATP = O-phospho-L-threonyl-[protein] + ADP + H(+)</text>
        <dbReference type="Rhea" id="RHEA:46608"/>
        <dbReference type="Rhea" id="RHEA-COMP:11060"/>
        <dbReference type="Rhea" id="RHEA-COMP:11605"/>
        <dbReference type="ChEBI" id="CHEBI:15378"/>
        <dbReference type="ChEBI" id="CHEBI:30013"/>
        <dbReference type="ChEBI" id="CHEBI:30616"/>
        <dbReference type="ChEBI" id="CHEBI:61977"/>
        <dbReference type="ChEBI" id="CHEBI:456216"/>
        <dbReference type="EC" id="2.7.11.1"/>
    </reaction>
</comment>
<dbReference type="FunFam" id="2.60.40.10:FF:001811">
    <property type="entry name" value="Obscurin like 1"/>
    <property type="match status" value="1"/>
</dbReference>
<dbReference type="Proteomes" id="UP000472274">
    <property type="component" value="Unplaced"/>
</dbReference>
<keyword evidence="7" id="KW-0963">Cytoplasm</keyword>
<evidence type="ECO:0000256" key="26">
    <source>
        <dbReference type="ARBA" id="ARBA00067525"/>
    </source>
</evidence>
<dbReference type="GO" id="GO:1990393">
    <property type="term" value="C:3M complex"/>
    <property type="evidence" value="ECO:0007669"/>
    <property type="project" value="Ensembl"/>
</dbReference>
<reference evidence="30" key="1">
    <citation type="submission" date="2025-08" db="UniProtKB">
        <authorList>
            <consortium name="Ensembl"/>
        </authorList>
    </citation>
    <scope>IDENTIFICATION</scope>
</reference>
<dbReference type="FunFam" id="2.60.40.10:FF:000241">
    <property type="entry name" value="obscurin-like protein 1 isoform X2"/>
    <property type="match status" value="6"/>
</dbReference>
<dbReference type="SMART" id="SM00408">
    <property type="entry name" value="IGc2"/>
    <property type="match status" value="13"/>
</dbReference>
<keyword evidence="21" id="KW-0393">Immunoglobulin domain</keyword>
<organism evidence="30 31">
    <name type="scientific">Terrapene triunguis</name>
    <name type="common">Three-toed box turtle</name>
    <dbReference type="NCBI Taxonomy" id="2587831"/>
    <lineage>
        <taxon>Eukaryota</taxon>
        <taxon>Metazoa</taxon>
        <taxon>Chordata</taxon>
        <taxon>Craniata</taxon>
        <taxon>Vertebrata</taxon>
        <taxon>Euteleostomi</taxon>
        <taxon>Archelosauria</taxon>
        <taxon>Testudinata</taxon>
        <taxon>Testudines</taxon>
        <taxon>Cryptodira</taxon>
        <taxon>Durocryptodira</taxon>
        <taxon>Testudinoidea</taxon>
        <taxon>Emydidae</taxon>
        <taxon>Terrapene</taxon>
    </lineage>
</organism>
<accession>A0A674IMP5</accession>
<keyword evidence="8" id="KW-0723">Serine/threonine-protein kinase</keyword>
<evidence type="ECO:0000256" key="21">
    <source>
        <dbReference type="ARBA" id="ARBA00023319"/>
    </source>
</evidence>
<feature type="domain" description="Ig-like" evidence="28">
    <location>
        <begin position="1027"/>
        <end position="1117"/>
    </location>
</feature>
<evidence type="ECO:0000256" key="3">
    <source>
        <dbReference type="ARBA" id="ARBA00004555"/>
    </source>
</evidence>
<comment type="similarity">
    <text evidence="5">Belongs to the protein kinase superfamily. CAMK Ser/Thr protein kinase family.</text>
</comment>
<evidence type="ECO:0000256" key="12">
    <source>
        <dbReference type="ARBA" id="ARBA00022737"/>
    </source>
</evidence>
<evidence type="ECO:0000256" key="19">
    <source>
        <dbReference type="ARBA" id="ARBA00023157"/>
    </source>
</evidence>
<dbReference type="GeneTree" id="ENSGT00940000156702"/>
<dbReference type="FunFam" id="2.60.40.10:FF:000050">
    <property type="entry name" value="Titin isoform B"/>
    <property type="match status" value="1"/>
</dbReference>
<evidence type="ECO:0000259" key="28">
    <source>
        <dbReference type="PROSITE" id="PS50835"/>
    </source>
</evidence>
<dbReference type="SMART" id="SM00409">
    <property type="entry name" value="IG"/>
    <property type="match status" value="19"/>
</dbReference>
<feature type="region of interest" description="Disordered" evidence="27">
    <location>
        <begin position="2012"/>
        <end position="2047"/>
    </location>
</feature>
<feature type="domain" description="Ig-like" evidence="28">
    <location>
        <begin position="765"/>
        <end position="842"/>
    </location>
</feature>
<dbReference type="InParanoid" id="A0A674IMP5"/>
<keyword evidence="31" id="KW-1185">Reference proteome</keyword>
<evidence type="ECO:0000256" key="9">
    <source>
        <dbReference type="ARBA" id="ARBA00022553"/>
    </source>
</evidence>
<evidence type="ECO:0000256" key="22">
    <source>
        <dbReference type="ARBA" id="ARBA00047899"/>
    </source>
</evidence>
<feature type="domain" description="Ig-like" evidence="28">
    <location>
        <begin position="674"/>
        <end position="761"/>
    </location>
</feature>
<keyword evidence="10" id="KW-0808">Transferase</keyword>
<feature type="domain" description="Ig-like" evidence="28">
    <location>
        <begin position="117"/>
        <end position="205"/>
    </location>
</feature>
<dbReference type="PANTHER" id="PTHR35971:SF5">
    <property type="entry name" value="OBSCURIN LIKE CYTOSKELETAL ADAPTOR 1"/>
    <property type="match status" value="1"/>
</dbReference>
<feature type="domain" description="Ig-like" evidence="28">
    <location>
        <begin position="1571"/>
        <end position="1663"/>
    </location>
</feature>
<evidence type="ECO:0000256" key="10">
    <source>
        <dbReference type="ARBA" id="ARBA00022679"/>
    </source>
</evidence>
<proteinExistence type="inferred from homology"/>
<dbReference type="Ensembl" id="ENSTMTT00000009341.1">
    <property type="protein sequence ID" value="ENSTMTP00000009037.1"/>
    <property type="gene ID" value="ENSTMTG00000006443.1"/>
</dbReference>
<dbReference type="GO" id="GO:0007030">
    <property type="term" value="P:Golgi organization"/>
    <property type="evidence" value="ECO:0007669"/>
    <property type="project" value="Ensembl"/>
</dbReference>
<dbReference type="PROSITE" id="PS50853">
    <property type="entry name" value="FN3"/>
    <property type="match status" value="1"/>
</dbReference>
<dbReference type="InterPro" id="IPR003598">
    <property type="entry name" value="Ig_sub2"/>
</dbReference>
<keyword evidence="13" id="KW-0547">Nucleotide-binding</keyword>
<dbReference type="GO" id="GO:0050775">
    <property type="term" value="P:positive regulation of dendrite morphogenesis"/>
    <property type="evidence" value="ECO:0007669"/>
    <property type="project" value="Ensembl"/>
</dbReference>
<dbReference type="InterPro" id="IPR003006">
    <property type="entry name" value="Ig/MHC_CS"/>
</dbReference>
<dbReference type="CDD" id="cd00063">
    <property type="entry name" value="FN3"/>
    <property type="match status" value="1"/>
</dbReference>
<feature type="domain" description="Ig-like" evidence="28">
    <location>
        <begin position="1227"/>
        <end position="1287"/>
    </location>
</feature>
<feature type="domain" description="Ig-like" evidence="28">
    <location>
        <begin position="13"/>
        <end position="103"/>
    </location>
</feature>
<keyword evidence="9" id="KW-0597">Phosphoprotein</keyword>
<evidence type="ECO:0000256" key="14">
    <source>
        <dbReference type="ARBA" id="ARBA00022777"/>
    </source>
</evidence>
<dbReference type="GO" id="GO:0046872">
    <property type="term" value="F:metal ion binding"/>
    <property type="evidence" value="ECO:0007669"/>
    <property type="project" value="UniProtKB-KW"/>
</dbReference>
<keyword evidence="20" id="KW-0539">Nucleus</keyword>
<dbReference type="GO" id="GO:0005634">
    <property type="term" value="C:nucleus"/>
    <property type="evidence" value="ECO:0007669"/>
    <property type="project" value="UniProtKB-SubCell"/>
</dbReference>
<dbReference type="FunFam" id="2.60.40.10:FF:001002">
    <property type="entry name" value="obscurin-like protein 1 isoform X2"/>
    <property type="match status" value="1"/>
</dbReference>
<dbReference type="InterPro" id="IPR003961">
    <property type="entry name" value="FN3_dom"/>
</dbReference>
<evidence type="ECO:0000256" key="2">
    <source>
        <dbReference type="ARBA" id="ARBA00004123"/>
    </source>
</evidence>
<evidence type="ECO:0000256" key="4">
    <source>
        <dbReference type="ARBA" id="ARBA00004556"/>
    </source>
</evidence>
<evidence type="ECO:0000313" key="30">
    <source>
        <dbReference type="Ensembl" id="ENSTMTP00000009037.1"/>
    </source>
</evidence>
<evidence type="ECO:0000256" key="16">
    <source>
        <dbReference type="ARBA" id="ARBA00022842"/>
    </source>
</evidence>
<reference evidence="30" key="2">
    <citation type="submission" date="2025-09" db="UniProtKB">
        <authorList>
            <consortium name="Ensembl"/>
        </authorList>
    </citation>
    <scope>IDENTIFICATION</scope>
</reference>
<dbReference type="InterPro" id="IPR013783">
    <property type="entry name" value="Ig-like_fold"/>
</dbReference>
<dbReference type="SUPFAM" id="SSF48726">
    <property type="entry name" value="Immunoglobulin"/>
    <property type="match status" value="19"/>
</dbReference>
<dbReference type="FunFam" id="2.60.40.10:FF:000569">
    <property type="entry name" value="obscurin-like protein 1 isoform X2"/>
    <property type="match status" value="1"/>
</dbReference>
<dbReference type="InterPro" id="IPR007110">
    <property type="entry name" value="Ig-like_dom"/>
</dbReference>
<dbReference type="EC" id="2.7.11.1" evidence="6"/>
<feature type="domain" description="Ig-like" evidence="28">
    <location>
        <begin position="1119"/>
        <end position="1205"/>
    </location>
</feature>